<reference evidence="11" key="1">
    <citation type="journal article" date="2014" name="Toxicon">
        <title>Testing the Toxicofera: comparative transcriptomics casts doubt on the single, early evolution of the reptile venom system.</title>
        <authorList>
            <person name="Hargreaves A.D."/>
            <person name="Swain M.T."/>
            <person name="Logan D.W."/>
            <person name="Mulley J.F."/>
        </authorList>
    </citation>
    <scope>NUCLEOTIDE SEQUENCE</scope>
    <source>
        <tissue evidence="11">Salivary gland</tissue>
    </source>
</reference>
<dbReference type="CDD" id="cd00135">
    <property type="entry name" value="PDGF"/>
    <property type="match status" value="1"/>
</dbReference>
<dbReference type="Pfam" id="PF00341">
    <property type="entry name" value="PDGF"/>
    <property type="match status" value="1"/>
</dbReference>
<dbReference type="GO" id="GO:0002040">
    <property type="term" value="P:sprouting angiogenesis"/>
    <property type="evidence" value="ECO:0007669"/>
    <property type="project" value="TreeGrafter"/>
</dbReference>
<dbReference type="GO" id="GO:0038084">
    <property type="term" value="P:vascular endothelial growth factor signaling pathway"/>
    <property type="evidence" value="ECO:0007669"/>
    <property type="project" value="TreeGrafter"/>
</dbReference>
<dbReference type="InterPro" id="IPR000072">
    <property type="entry name" value="PDGF/VEGF_dom"/>
</dbReference>
<dbReference type="PANTHER" id="PTHR12025:SF12">
    <property type="entry name" value="VASCULAR ENDOTHELIAL GROWTH FACTOR B"/>
    <property type="match status" value="1"/>
</dbReference>
<evidence type="ECO:0000313" key="11">
    <source>
        <dbReference type="EMBL" id="JAC94871.1"/>
    </source>
</evidence>
<dbReference type="SUPFAM" id="SSF57593">
    <property type="entry name" value="Heparin-binding domain from vascular endothelial growth factor"/>
    <property type="match status" value="1"/>
</dbReference>
<dbReference type="GO" id="GO:0005615">
    <property type="term" value="C:extracellular space"/>
    <property type="evidence" value="ECO:0007669"/>
    <property type="project" value="TreeGrafter"/>
</dbReference>
<dbReference type="InterPro" id="IPR050507">
    <property type="entry name" value="PDGF/VEGF_growth_factor"/>
</dbReference>
<gene>
    <name evidence="13" type="primary">VEGFB</name>
</gene>
<dbReference type="InterPro" id="IPR036841">
    <property type="entry name" value="VEGF_C_sf"/>
</dbReference>
<evidence type="ECO:0000256" key="3">
    <source>
        <dbReference type="ARBA" id="ARBA00022656"/>
    </source>
</evidence>
<dbReference type="KEGG" id="emc:129342345"/>
<dbReference type="GO" id="GO:0016020">
    <property type="term" value="C:membrane"/>
    <property type="evidence" value="ECO:0007669"/>
    <property type="project" value="InterPro"/>
</dbReference>
<evidence type="ECO:0000256" key="6">
    <source>
        <dbReference type="ARBA" id="ARBA00023283"/>
    </source>
</evidence>
<dbReference type="EMBL" id="GBHZ01000028">
    <property type="protein sequence ID" value="JAC94871.1"/>
    <property type="molecule type" value="mRNA"/>
</dbReference>
<keyword evidence="12" id="KW-1185">Reference proteome</keyword>
<dbReference type="GO" id="GO:0008083">
    <property type="term" value="F:growth factor activity"/>
    <property type="evidence" value="ECO:0007669"/>
    <property type="project" value="UniProtKB-KW"/>
</dbReference>
<evidence type="ECO:0000256" key="2">
    <source>
        <dbReference type="ARBA" id="ARBA00022525"/>
    </source>
</evidence>
<evidence type="ECO:0000256" key="7">
    <source>
        <dbReference type="ARBA" id="ARBA00060829"/>
    </source>
</evidence>
<dbReference type="GO" id="GO:0048010">
    <property type="term" value="P:vascular endothelial growth factor receptor signaling pathway"/>
    <property type="evidence" value="ECO:0007669"/>
    <property type="project" value="TreeGrafter"/>
</dbReference>
<dbReference type="FunFam" id="2.10.90.10:FF:000030">
    <property type="entry name" value="Vascular endothelial growth factor B"/>
    <property type="match status" value="1"/>
</dbReference>
<dbReference type="OrthoDB" id="6370328at2759"/>
<name>A0A098LY32_EUBMA</name>
<evidence type="ECO:0000256" key="4">
    <source>
        <dbReference type="ARBA" id="ARBA00023030"/>
    </source>
</evidence>
<accession>A0A098LY32</accession>
<keyword evidence="9" id="KW-0732">Signal</keyword>
<evidence type="ECO:0000256" key="8">
    <source>
        <dbReference type="RuleBase" id="RU003818"/>
    </source>
</evidence>
<dbReference type="AlphaFoldDB" id="A0A098LY32"/>
<dbReference type="GO" id="GO:0050930">
    <property type="term" value="P:induction of positive chemotaxis"/>
    <property type="evidence" value="ECO:0007669"/>
    <property type="project" value="TreeGrafter"/>
</dbReference>
<dbReference type="GeneID" id="129342345"/>
<dbReference type="SUPFAM" id="SSF57501">
    <property type="entry name" value="Cystine-knot cytokines"/>
    <property type="match status" value="1"/>
</dbReference>
<dbReference type="CTD" id="7423"/>
<dbReference type="GO" id="GO:0060754">
    <property type="term" value="P:positive regulation of mast cell chemotaxis"/>
    <property type="evidence" value="ECO:0007669"/>
    <property type="project" value="TreeGrafter"/>
</dbReference>
<dbReference type="Gene3D" id="2.10.90.10">
    <property type="entry name" value="Cystine-knot cytokines"/>
    <property type="match status" value="1"/>
</dbReference>
<protein>
    <submittedName>
        <fullName evidence="11 13">Vascular endothelial growth factor B</fullName>
    </submittedName>
</protein>
<comment type="similarity">
    <text evidence="7">Belongs to the PDGF/VEGF growth factor family. Snake venom VEGF subfamily.</text>
</comment>
<dbReference type="PROSITE" id="PS50278">
    <property type="entry name" value="PDGF_2"/>
    <property type="match status" value="1"/>
</dbReference>
<dbReference type="GO" id="GO:0001666">
    <property type="term" value="P:response to hypoxia"/>
    <property type="evidence" value="ECO:0007669"/>
    <property type="project" value="TreeGrafter"/>
</dbReference>
<keyword evidence="2" id="KW-0964">Secreted</keyword>
<evidence type="ECO:0000256" key="1">
    <source>
        <dbReference type="ARBA" id="ARBA00004613"/>
    </source>
</evidence>
<dbReference type="GO" id="GO:0045766">
    <property type="term" value="P:positive regulation of angiogenesis"/>
    <property type="evidence" value="ECO:0007669"/>
    <property type="project" value="TreeGrafter"/>
</dbReference>
<evidence type="ECO:0000313" key="13">
    <source>
        <dbReference type="RefSeq" id="XP_054854029.1"/>
    </source>
</evidence>
<keyword evidence="6" id="KW-0873">Pyrrolidone carboxylic acid</keyword>
<evidence type="ECO:0000256" key="5">
    <source>
        <dbReference type="ARBA" id="ARBA00023157"/>
    </source>
</evidence>
<feature type="signal peptide" evidence="9">
    <location>
        <begin position="1"/>
        <end position="23"/>
    </location>
</feature>
<dbReference type="GO" id="GO:0090729">
    <property type="term" value="F:toxin activity"/>
    <property type="evidence" value="ECO:0007669"/>
    <property type="project" value="UniProtKB-KW"/>
</dbReference>
<sequence>MYAPCNALQLLLATTLRILYCAATMTHPDADKTHPSGEVIRWMDVYNRSFCQPKETLVPVSAEHPGEVEHILVPSCVPLRRCVGCCSDEELQCVPVQMHVVIMEVMRTRFPRSHLGQMSFVEHSACECRPKKLIADKTERVPCPPCLDRRKQPDPQTCQCRCRRRPRRCRNLGLELNEHSCRCEKLRR</sequence>
<keyword evidence="4 8" id="KW-0339">Growth factor</keyword>
<comment type="subcellular location">
    <subcellularLocation>
        <location evidence="1">Secreted</location>
    </subcellularLocation>
</comment>
<dbReference type="RefSeq" id="XP_054854029.1">
    <property type="nucleotide sequence ID" value="XM_054998054.1"/>
</dbReference>
<feature type="chain" id="PRO_5044540536" evidence="9">
    <location>
        <begin position="24"/>
        <end position="188"/>
    </location>
</feature>
<dbReference type="InterPro" id="IPR029034">
    <property type="entry name" value="Cystine-knot_cytokine"/>
</dbReference>
<dbReference type="GO" id="GO:0008201">
    <property type="term" value="F:heparin binding"/>
    <property type="evidence" value="ECO:0007669"/>
    <property type="project" value="InterPro"/>
</dbReference>
<organism evidence="11">
    <name type="scientific">Eublepharis macularius</name>
    <name type="common">Leopard gecko</name>
    <name type="synonym">Cyrtodactylus macularius</name>
    <dbReference type="NCBI Taxonomy" id="481883"/>
    <lineage>
        <taxon>Eukaryota</taxon>
        <taxon>Metazoa</taxon>
        <taxon>Chordata</taxon>
        <taxon>Craniata</taxon>
        <taxon>Vertebrata</taxon>
        <taxon>Euteleostomi</taxon>
        <taxon>Lepidosauria</taxon>
        <taxon>Squamata</taxon>
        <taxon>Bifurcata</taxon>
        <taxon>Gekkota</taxon>
        <taxon>Eublepharidae</taxon>
        <taxon>Eublepharinae</taxon>
        <taxon>Eublepharis</taxon>
    </lineage>
</organism>
<dbReference type="Gene3D" id="2.10.160.10">
    <property type="entry name" value="Vascular endothelial growth factor, heparin-binding domain"/>
    <property type="match status" value="1"/>
</dbReference>
<feature type="domain" description="Platelet-derived growth factor (PDGF) family profile" evidence="10">
    <location>
        <begin position="38"/>
        <end position="133"/>
    </location>
</feature>
<dbReference type="GO" id="GO:0001938">
    <property type="term" value="P:positive regulation of endothelial cell proliferation"/>
    <property type="evidence" value="ECO:0007669"/>
    <property type="project" value="TreeGrafter"/>
</dbReference>
<evidence type="ECO:0000259" key="10">
    <source>
        <dbReference type="PROSITE" id="PS50278"/>
    </source>
</evidence>
<reference evidence="13" key="2">
    <citation type="submission" date="2025-04" db="UniProtKB">
        <authorList>
            <consortium name="RefSeq"/>
        </authorList>
    </citation>
    <scope>IDENTIFICATION</scope>
    <source>
        <tissue evidence="13">Blood</tissue>
    </source>
</reference>
<proteinExistence type="evidence at transcript level"/>
<dbReference type="PANTHER" id="PTHR12025">
    <property type="entry name" value="VASCULAR ENDOTHELIAL GROWTH FACTOR"/>
    <property type="match status" value="1"/>
</dbReference>
<dbReference type="GO" id="GO:0005172">
    <property type="term" value="F:vascular endothelial growth factor receptor binding"/>
    <property type="evidence" value="ECO:0007669"/>
    <property type="project" value="TreeGrafter"/>
</dbReference>
<evidence type="ECO:0000313" key="12">
    <source>
        <dbReference type="Proteomes" id="UP001190640"/>
    </source>
</evidence>
<keyword evidence="3" id="KW-0800">Toxin</keyword>
<dbReference type="Proteomes" id="UP001190640">
    <property type="component" value="Chromosome 1"/>
</dbReference>
<dbReference type="GO" id="GO:0042056">
    <property type="term" value="F:chemoattractant activity"/>
    <property type="evidence" value="ECO:0007669"/>
    <property type="project" value="TreeGrafter"/>
</dbReference>
<keyword evidence="5" id="KW-1015">Disulfide bond</keyword>
<evidence type="ECO:0000256" key="9">
    <source>
        <dbReference type="SAM" id="SignalP"/>
    </source>
</evidence>
<dbReference type="SMART" id="SM00141">
    <property type="entry name" value="PDGF"/>
    <property type="match status" value="1"/>
</dbReference>